<dbReference type="InterPro" id="IPR051159">
    <property type="entry name" value="Hexapeptide_acetyltransf"/>
</dbReference>
<dbReference type="InterPro" id="IPR018357">
    <property type="entry name" value="Hexapep_transf_CS"/>
</dbReference>
<accession>A0A7W5H7U7</accession>
<dbReference type="AlphaFoldDB" id="A0A7W5H7U7"/>
<evidence type="ECO:0000256" key="1">
    <source>
        <dbReference type="ARBA" id="ARBA00007274"/>
    </source>
</evidence>
<dbReference type="Gene3D" id="2.160.10.10">
    <property type="entry name" value="Hexapeptide repeat proteins"/>
    <property type="match status" value="1"/>
</dbReference>
<protein>
    <submittedName>
        <fullName evidence="5">Acetyltransferase-like isoleucine patch superfamily enzyme</fullName>
    </submittedName>
</protein>
<gene>
    <name evidence="5" type="ORF">FHS27_004169</name>
</gene>
<comment type="similarity">
    <text evidence="1">Belongs to the transferase hexapeptide repeat family.</text>
</comment>
<dbReference type="InterPro" id="IPR011004">
    <property type="entry name" value="Trimer_LpxA-like_sf"/>
</dbReference>
<evidence type="ECO:0000313" key="6">
    <source>
        <dbReference type="Proteomes" id="UP000536179"/>
    </source>
</evidence>
<dbReference type="Pfam" id="PF00132">
    <property type="entry name" value="Hexapep"/>
    <property type="match status" value="1"/>
</dbReference>
<organism evidence="5 6">
    <name type="scientific">Aporhodopirellula rubra</name>
    <dbReference type="NCBI Taxonomy" id="980271"/>
    <lineage>
        <taxon>Bacteria</taxon>
        <taxon>Pseudomonadati</taxon>
        <taxon>Planctomycetota</taxon>
        <taxon>Planctomycetia</taxon>
        <taxon>Pirellulales</taxon>
        <taxon>Pirellulaceae</taxon>
        <taxon>Aporhodopirellula</taxon>
    </lineage>
</organism>
<keyword evidence="2 5" id="KW-0808">Transferase</keyword>
<keyword evidence="4" id="KW-0012">Acyltransferase</keyword>
<dbReference type="Proteomes" id="UP000536179">
    <property type="component" value="Unassembled WGS sequence"/>
</dbReference>
<reference evidence="5 6" key="1">
    <citation type="submission" date="2020-08" db="EMBL/GenBank/DDBJ databases">
        <title>Genomic Encyclopedia of Type Strains, Phase III (KMG-III): the genomes of soil and plant-associated and newly described type strains.</title>
        <authorList>
            <person name="Whitman W."/>
        </authorList>
    </citation>
    <scope>NUCLEOTIDE SEQUENCE [LARGE SCALE GENOMIC DNA]</scope>
    <source>
        <strain evidence="5 6">CECT 8075</strain>
    </source>
</reference>
<name>A0A7W5H7U7_9BACT</name>
<comment type="caution">
    <text evidence="5">The sequence shown here is derived from an EMBL/GenBank/DDBJ whole genome shotgun (WGS) entry which is preliminary data.</text>
</comment>
<dbReference type="SUPFAM" id="SSF51161">
    <property type="entry name" value="Trimeric LpxA-like enzymes"/>
    <property type="match status" value="1"/>
</dbReference>
<dbReference type="EMBL" id="JACHXU010000015">
    <property type="protein sequence ID" value="MBB3208341.1"/>
    <property type="molecule type" value="Genomic_DNA"/>
</dbReference>
<sequence>MLKAFSSCLSIVPVKLREFLWSSSGIFDGPFAIALRYCILKSLIKDCGDNVYVGKFVCVRNWSGLSIGSNVSIHAMCYIDAAGGVSVGDNVSIAHQVSLISFNHSYQNILLPIKYNPNKLAPIAIHEDVWVGCGVRLLAGVVVEQRSIVAAGAVVNRAVERGSIVGGVPAKKIGMVSQLQTIEK</sequence>
<evidence type="ECO:0000256" key="4">
    <source>
        <dbReference type="ARBA" id="ARBA00023315"/>
    </source>
</evidence>
<evidence type="ECO:0000256" key="2">
    <source>
        <dbReference type="ARBA" id="ARBA00022679"/>
    </source>
</evidence>
<keyword evidence="3" id="KW-0677">Repeat</keyword>
<dbReference type="PANTHER" id="PTHR23416">
    <property type="entry name" value="SIALIC ACID SYNTHASE-RELATED"/>
    <property type="match status" value="1"/>
</dbReference>
<dbReference type="InterPro" id="IPR001451">
    <property type="entry name" value="Hexapep"/>
</dbReference>
<evidence type="ECO:0000256" key="3">
    <source>
        <dbReference type="ARBA" id="ARBA00022737"/>
    </source>
</evidence>
<dbReference type="PANTHER" id="PTHR23416:SF23">
    <property type="entry name" value="ACETYLTRANSFERASE C18B11.09C-RELATED"/>
    <property type="match status" value="1"/>
</dbReference>
<keyword evidence="6" id="KW-1185">Reference proteome</keyword>
<dbReference type="GO" id="GO:0008374">
    <property type="term" value="F:O-acyltransferase activity"/>
    <property type="evidence" value="ECO:0007669"/>
    <property type="project" value="TreeGrafter"/>
</dbReference>
<dbReference type="CDD" id="cd04647">
    <property type="entry name" value="LbH_MAT_like"/>
    <property type="match status" value="1"/>
</dbReference>
<evidence type="ECO:0000313" key="5">
    <source>
        <dbReference type="EMBL" id="MBB3208341.1"/>
    </source>
</evidence>
<proteinExistence type="inferred from homology"/>
<dbReference type="PROSITE" id="PS00101">
    <property type="entry name" value="HEXAPEP_TRANSFERASES"/>
    <property type="match status" value="1"/>
</dbReference>